<dbReference type="EMBL" id="CP039351">
    <property type="protein sequence ID" value="QCE00084.1"/>
    <property type="molecule type" value="Genomic_DNA"/>
</dbReference>
<organism evidence="2 3">
    <name type="scientific">Vigna unguiculata</name>
    <name type="common">Cowpea</name>
    <dbReference type="NCBI Taxonomy" id="3917"/>
    <lineage>
        <taxon>Eukaryota</taxon>
        <taxon>Viridiplantae</taxon>
        <taxon>Streptophyta</taxon>
        <taxon>Embryophyta</taxon>
        <taxon>Tracheophyta</taxon>
        <taxon>Spermatophyta</taxon>
        <taxon>Magnoliopsida</taxon>
        <taxon>eudicotyledons</taxon>
        <taxon>Gunneridae</taxon>
        <taxon>Pentapetalae</taxon>
        <taxon>rosids</taxon>
        <taxon>fabids</taxon>
        <taxon>Fabales</taxon>
        <taxon>Fabaceae</taxon>
        <taxon>Papilionoideae</taxon>
        <taxon>50 kb inversion clade</taxon>
        <taxon>NPAAA clade</taxon>
        <taxon>indigoferoid/millettioid clade</taxon>
        <taxon>Phaseoleae</taxon>
        <taxon>Vigna</taxon>
    </lineage>
</organism>
<keyword evidence="3" id="KW-1185">Reference proteome</keyword>
<dbReference type="AlphaFoldDB" id="A0A4D6MH24"/>
<evidence type="ECO:0000256" key="1">
    <source>
        <dbReference type="SAM" id="MobiDB-lite"/>
    </source>
</evidence>
<accession>A0A4D6MH24</accession>
<feature type="region of interest" description="Disordered" evidence="1">
    <location>
        <begin position="470"/>
        <end position="504"/>
    </location>
</feature>
<proteinExistence type="predicted"/>
<reference evidence="2 3" key="1">
    <citation type="submission" date="2019-04" db="EMBL/GenBank/DDBJ databases">
        <title>An improved genome assembly and genetic linkage map for asparagus bean, Vigna unguiculata ssp. sesquipedialis.</title>
        <authorList>
            <person name="Xia Q."/>
            <person name="Zhang R."/>
            <person name="Dong Y."/>
        </authorList>
    </citation>
    <scope>NUCLEOTIDE SEQUENCE [LARGE SCALE GENOMIC DNA]</scope>
    <source>
        <tissue evidence="2">Leaf</tissue>
    </source>
</reference>
<dbReference type="Proteomes" id="UP000501690">
    <property type="component" value="Linkage Group LG7"/>
</dbReference>
<protein>
    <submittedName>
        <fullName evidence="2">Uncharacterized protein</fullName>
    </submittedName>
</protein>
<evidence type="ECO:0000313" key="3">
    <source>
        <dbReference type="Proteomes" id="UP000501690"/>
    </source>
</evidence>
<name>A0A4D6MH24_VIGUN</name>
<gene>
    <name evidence="2" type="ORF">DEO72_LG7g1370</name>
</gene>
<evidence type="ECO:0000313" key="2">
    <source>
        <dbReference type="EMBL" id="QCE00084.1"/>
    </source>
</evidence>
<sequence length="577" mass="65555">MQNNFSYENNQLCDFQVNYDYYPQQPRDFQQQIVTPTSAPDISGLTLRQFNDLYPRSSFLGYEQQPYSECPPQQPYVPNSVQQQYVPPQQVEATNGPSYREVMILMGEVIEKLESMDERLRVDQRCRNIEQEWYENKQILSDMLRDASKNNFIELLVTVNTTPQPHQRFPENPDFNELRHEIKDVLLKLAIRAEQMSEDLSQLMNDAVRKVTLEDMIKMMTEMMKMNQIDQKEMMNAATQSLQSQSEKSIAESHHIDLSTDGYNDCHSNMSTDGHIKDVAEVDEEIEGSHTNISTDGYVDDAQCEYKVVPFDEDMSTNDHFQEQSCENNTMEEPSAVEEPTIFEDAAEASTIATDLCHVIIIFFPQTLAANTHDHHGSYCSATTVPALRRQCLHCTRSGAATTFINGSACTVNDAPTVAARTYNHSRPPLRNAATIDAEPSFVVLTTFVTQLQHAPDSRIRAHLHCESFAHSRQQPWKPPSPSRKCSSHREPEQQRKRGQHRASLQLFDLQQTPSSVTKKRSASFTTNQPEPQLAAVRTAMESGRCNAPSSIRRRAFTGEEKAATTAAAIITCWREV</sequence>